<feature type="non-terminal residue" evidence="1">
    <location>
        <position position="66"/>
    </location>
</feature>
<reference evidence="1 2" key="1">
    <citation type="submission" date="2015-11" db="EMBL/GenBank/DDBJ databases">
        <authorList>
            <person name="Varghese N."/>
        </authorList>
    </citation>
    <scope>NUCLEOTIDE SEQUENCE [LARGE SCALE GENOMIC DNA]</scope>
    <source>
        <strain evidence="1 2">JGI-25</strain>
    </source>
</reference>
<dbReference type="AlphaFoldDB" id="A0A916LL25"/>
<proteinExistence type="predicted"/>
<organism evidence="1 2">
    <name type="scientific">Kryptobacter tengchongensis</name>
    <dbReference type="NCBI Taxonomy" id="1643429"/>
    <lineage>
        <taxon>Bacteria</taxon>
        <taxon>Pseudomonadati</taxon>
        <taxon>Candidatus Kryptoniota</taxon>
        <taxon>Candidatus Kryptobacter</taxon>
    </lineage>
</organism>
<comment type="caution">
    <text evidence="1">The sequence shown here is derived from an EMBL/GenBank/DDBJ whole genome shotgun (WGS) entry which is preliminary data.</text>
</comment>
<accession>A0A916LL25</accession>
<evidence type="ECO:0000313" key="1">
    <source>
        <dbReference type="EMBL" id="CUT05855.1"/>
    </source>
</evidence>
<protein>
    <submittedName>
        <fullName evidence="1">Uncharacterized protein</fullName>
    </submittedName>
</protein>
<gene>
    <name evidence="1" type="ORF">JGI25_01666</name>
</gene>
<dbReference type="RefSeq" id="WP_143713813.1">
    <property type="nucleotide sequence ID" value="NZ_CZVV01000193.1"/>
</dbReference>
<evidence type="ECO:0000313" key="2">
    <source>
        <dbReference type="Proteomes" id="UP000243105"/>
    </source>
</evidence>
<name>A0A916LL25_KRYT1</name>
<dbReference type="Proteomes" id="UP000243105">
    <property type="component" value="Unassembled WGS sequence"/>
</dbReference>
<dbReference type="EMBL" id="CZVV01000193">
    <property type="protein sequence ID" value="CUT05855.1"/>
    <property type="molecule type" value="Genomic_DNA"/>
</dbReference>
<sequence>MERKFKVVFNFFVSVLILNFSLAQSKIAFIPFEDISGFKGKWNLKVEIPRYLGDFVLKFYGVEVFS</sequence>